<keyword evidence="2" id="KW-1185">Reference proteome</keyword>
<evidence type="ECO:0000313" key="1">
    <source>
        <dbReference type="EMBL" id="GFU10536.1"/>
    </source>
</evidence>
<reference evidence="1" key="1">
    <citation type="submission" date="2020-08" db="EMBL/GenBank/DDBJ databases">
        <title>Multicomponent nature underlies the extraordinary mechanical properties of spider dragline silk.</title>
        <authorList>
            <person name="Kono N."/>
            <person name="Nakamura H."/>
            <person name="Mori M."/>
            <person name="Yoshida Y."/>
            <person name="Ohtoshi R."/>
            <person name="Malay A.D."/>
            <person name="Moran D.A.P."/>
            <person name="Tomita M."/>
            <person name="Numata K."/>
            <person name="Arakawa K."/>
        </authorList>
    </citation>
    <scope>NUCLEOTIDE SEQUENCE</scope>
</reference>
<proteinExistence type="predicted"/>
<comment type="caution">
    <text evidence="1">The sequence shown here is derived from an EMBL/GenBank/DDBJ whole genome shotgun (WGS) entry which is preliminary data.</text>
</comment>
<dbReference type="Proteomes" id="UP000887013">
    <property type="component" value="Unassembled WGS sequence"/>
</dbReference>
<evidence type="ECO:0000313" key="2">
    <source>
        <dbReference type="Proteomes" id="UP000887013"/>
    </source>
</evidence>
<gene>
    <name evidence="1" type="ORF">NPIL_553801</name>
</gene>
<protein>
    <submittedName>
        <fullName evidence="1">Uncharacterized protein</fullName>
    </submittedName>
</protein>
<accession>A0A8X6UED0</accession>
<dbReference type="EMBL" id="BMAW01125025">
    <property type="protein sequence ID" value="GFU10536.1"/>
    <property type="molecule type" value="Genomic_DNA"/>
</dbReference>
<organism evidence="1 2">
    <name type="scientific">Nephila pilipes</name>
    <name type="common">Giant wood spider</name>
    <name type="synonym">Nephila maculata</name>
    <dbReference type="NCBI Taxonomy" id="299642"/>
    <lineage>
        <taxon>Eukaryota</taxon>
        <taxon>Metazoa</taxon>
        <taxon>Ecdysozoa</taxon>
        <taxon>Arthropoda</taxon>
        <taxon>Chelicerata</taxon>
        <taxon>Arachnida</taxon>
        <taxon>Araneae</taxon>
        <taxon>Araneomorphae</taxon>
        <taxon>Entelegynae</taxon>
        <taxon>Araneoidea</taxon>
        <taxon>Nephilidae</taxon>
        <taxon>Nephila</taxon>
    </lineage>
</organism>
<sequence>MTFFTPRNFCKRSLLYYPNFSECKNSSPPLHKSLAYRSHRWHLPARGNTHSTMEVINECLSEGIVEKSSLDSQGLCSKPPFYLLHYAVIREKLRELRKDHKFNIPEENNVKRFDSPTKVLGLASDPDTDNIFFLR</sequence>
<dbReference type="AlphaFoldDB" id="A0A8X6UED0"/>
<name>A0A8X6UED0_NEPPI</name>